<dbReference type="InterPro" id="IPR009100">
    <property type="entry name" value="AcylCoA_DH/oxidase_NM_dom_sf"/>
</dbReference>
<feature type="domain" description="Acyl-CoA oxidase/dehydrogenase middle" evidence="8">
    <location>
        <begin position="133"/>
        <end position="217"/>
    </location>
</feature>
<dbReference type="Pfam" id="PF00441">
    <property type="entry name" value="Acyl-CoA_dh_1"/>
    <property type="match status" value="1"/>
</dbReference>
<dbReference type="OrthoDB" id="2986495at2"/>
<evidence type="ECO:0000259" key="8">
    <source>
        <dbReference type="Pfam" id="PF02770"/>
    </source>
</evidence>
<name>A0A317FEF4_9PROT</name>
<keyword evidence="6" id="KW-0812">Transmembrane</keyword>
<evidence type="ECO:0000256" key="2">
    <source>
        <dbReference type="ARBA" id="ARBA00009347"/>
    </source>
</evidence>
<evidence type="ECO:0000256" key="5">
    <source>
        <dbReference type="RuleBase" id="RU362125"/>
    </source>
</evidence>
<keyword evidence="6" id="KW-1133">Transmembrane helix</keyword>
<keyword evidence="6" id="KW-0472">Membrane</keyword>
<evidence type="ECO:0000256" key="4">
    <source>
        <dbReference type="ARBA" id="ARBA00022827"/>
    </source>
</evidence>
<protein>
    <submittedName>
        <fullName evidence="10">Acyl-CoA dehydrogenase</fullName>
    </submittedName>
</protein>
<evidence type="ECO:0000313" key="10">
    <source>
        <dbReference type="EMBL" id="PWS36752.1"/>
    </source>
</evidence>
<dbReference type="Gene3D" id="1.20.140.10">
    <property type="entry name" value="Butyryl-CoA Dehydrogenase, subunit A, domain 3"/>
    <property type="match status" value="1"/>
</dbReference>
<dbReference type="PANTHER" id="PTHR43884">
    <property type="entry name" value="ACYL-COA DEHYDROGENASE"/>
    <property type="match status" value="1"/>
</dbReference>
<evidence type="ECO:0000259" key="7">
    <source>
        <dbReference type="Pfam" id="PF00441"/>
    </source>
</evidence>
<organism evidence="10 11">
    <name type="scientific">Falsiroseomonas bella</name>
    <dbReference type="NCBI Taxonomy" id="2184016"/>
    <lineage>
        <taxon>Bacteria</taxon>
        <taxon>Pseudomonadati</taxon>
        <taxon>Pseudomonadota</taxon>
        <taxon>Alphaproteobacteria</taxon>
        <taxon>Acetobacterales</taxon>
        <taxon>Roseomonadaceae</taxon>
        <taxon>Falsiroseomonas</taxon>
    </lineage>
</organism>
<comment type="similarity">
    <text evidence="2 5">Belongs to the acyl-CoA dehydrogenase family.</text>
</comment>
<dbReference type="Gene3D" id="1.10.540.10">
    <property type="entry name" value="Acyl-CoA dehydrogenase/oxidase, N-terminal domain"/>
    <property type="match status" value="1"/>
</dbReference>
<dbReference type="Gene3D" id="2.40.110.10">
    <property type="entry name" value="Butyryl-CoA Dehydrogenase, subunit A, domain 2"/>
    <property type="match status" value="1"/>
</dbReference>
<dbReference type="EMBL" id="QGNA01000003">
    <property type="protein sequence ID" value="PWS36752.1"/>
    <property type="molecule type" value="Genomic_DNA"/>
</dbReference>
<feature type="domain" description="Acyl-CoA dehydrogenase/oxidase N-terminal" evidence="9">
    <location>
        <begin position="29"/>
        <end position="105"/>
    </location>
</feature>
<evidence type="ECO:0000256" key="6">
    <source>
        <dbReference type="SAM" id="Phobius"/>
    </source>
</evidence>
<feature type="transmembrane region" description="Helical" evidence="6">
    <location>
        <begin position="238"/>
        <end position="257"/>
    </location>
</feature>
<reference evidence="11" key="1">
    <citation type="submission" date="2018-05" db="EMBL/GenBank/DDBJ databases">
        <authorList>
            <person name="Du Z."/>
            <person name="Wang X."/>
        </authorList>
    </citation>
    <scope>NUCLEOTIDE SEQUENCE [LARGE SCALE GENOMIC DNA]</scope>
    <source>
        <strain evidence="11">CQN31</strain>
    </source>
</reference>
<comment type="caution">
    <text evidence="10">The sequence shown here is derived from an EMBL/GenBank/DDBJ whole genome shotgun (WGS) entry which is preliminary data.</text>
</comment>
<evidence type="ECO:0000256" key="3">
    <source>
        <dbReference type="ARBA" id="ARBA00022630"/>
    </source>
</evidence>
<dbReference type="Proteomes" id="UP000245765">
    <property type="component" value="Unassembled WGS sequence"/>
</dbReference>
<dbReference type="PANTHER" id="PTHR43884:SF12">
    <property type="entry name" value="ISOVALERYL-COA DEHYDROGENASE, MITOCHONDRIAL-RELATED"/>
    <property type="match status" value="1"/>
</dbReference>
<dbReference type="InterPro" id="IPR006091">
    <property type="entry name" value="Acyl-CoA_Oxase/DH_mid-dom"/>
</dbReference>
<feature type="domain" description="Acyl-CoA dehydrogenase/oxidase C-terminal" evidence="7">
    <location>
        <begin position="250"/>
        <end position="360"/>
    </location>
</feature>
<dbReference type="InterPro" id="IPR009075">
    <property type="entry name" value="AcylCo_DH/oxidase_C"/>
</dbReference>
<keyword evidence="5" id="KW-0560">Oxidoreductase</keyword>
<dbReference type="GO" id="GO:0003995">
    <property type="term" value="F:acyl-CoA dehydrogenase activity"/>
    <property type="evidence" value="ECO:0007669"/>
    <property type="project" value="TreeGrafter"/>
</dbReference>
<dbReference type="InterPro" id="IPR037069">
    <property type="entry name" value="AcylCoA_DH/ox_N_sf"/>
</dbReference>
<accession>A0A317FEF4</accession>
<dbReference type="Pfam" id="PF02770">
    <property type="entry name" value="Acyl-CoA_dh_M"/>
    <property type="match status" value="1"/>
</dbReference>
<keyword evidence="4 5" id="KW-0274">FAD</keyword>
<keyword evidence="3 5" id="KW-0285">Flavoprotein</keyword>
<gene>
    <name evidence="10" type="ORF">DFH01_16625</name>
</gene>
<dbReference type="InterPro" id="IPR013786">
    <property type="entry name" value="AcylCoA_DH/ox_N"/>
</dbReference>
<dbReference type="SUPFAM" id="SSF56645">
    <property type="entry name" value="Acyl-CoA dehydrogenase NM domain-like"/>
    <property type="match status" value="1"/>
</dbReference>
<dbReference type="InterPro" id="IPR036250">
    <property type="entry name" value="AcylCo_DH-like_C"/>
</dbReference>
<dbReference type="PIRSF" id="PIRSF016578">
    <property type="entry name" value="HsaA"/>
    <property type="match status" value="1"/>
</dbReference>
<dbReference type="SUPFAM" id="SSF47203">
    <property type="entry name" value="Acyl-CoA dehydrogenase C-terminal domain-like"/>
    <property type="match status" value="1"/>
</dbReference>
<evidence type="ECO:0000313" key="11">
    <source>
        <dbReference type="Proteomes" id="UP000245765"/>
    </source>
</evidence>
<dbReference type="Pfam" id="PF02771">
    <property type="entry name" value="Acyl-CoA_dh_N"/>
    <property type="match status" value="1"/>
</dbReference>
<evidence type="ECO:0000259" key="9">
    <source>
        <dbReference type="Pfam" id="PF02771"/>
    </source>
</evidence>
<proteinExistence type="inferred from homology"/>
<evidence type="ECO:0000256" key="1">
    <source>
        <dbReference type="ARBA" id="ARBA00001974"/>
    </source>
</evidence>
<sequence>MNVIATPAKPDAILTEGPIAERAHRLVPHLAAGAAEADAQDRFVAENYALLKQAGLVEAGVPTELGGAGAGVRELAEMLRILAHGCSSTALAFSMHTHQVAVPAWRWRHQKLAAMEPLLKRIAAERIILLSSGGSDWLPGSGKAERVEGGYRITARKVFSSGAPLGDLMMTGAVLHEDGADHVLHFAVNMKAPEVKVLDTWRALGMRGTGSHDVAIEGLFIPDAGVALKRPAGQWHPLFHIIATIAFPLVYAVYLGVAEQARDLAVTLAKRRVPTEDVLHLAGRMDTSLRAARLAHDWMLQTAERNAPSADSINDVMTGKALVTEHAIRTVELALELSGGAGFHRAAGLERLFRDIQGARYHPLQAGPQARYAGAMALGAPVDRIF</sequence>
<dbReference type="AlphaFoldDB" id="A0A317FEF4"/>
<dbReference type="GO" id="GO:0050660">
    <property type="term" value="F:flavin adenine dinucleotide binding"/>
    <property type="evidence" value="ECO:0007669"/>
    <property type="project" value="InterPro"/>
</dbReference>
<dbReference type="RefSeq" id="WP_109871545.1">
    <property type="nucleotide sequence ID" value="NZ_QGNA01000003.1"/>
</dbReference>
<keyword evidence="11" id="KW-1185">Reference proteome</keyword>
<comment type="cofactor">
    <cofactor evidence="1 5">
        <name>FAD</name>
        <dbReference type="ChEBI" id="CHEBI:57692"/>
    </cofactor>
</comment>
<dbReference type="InterPro" id="IPR046373">
    <property type="entry name" value="Acyl-CoA_Oxase/DH_mid-dom_sf"/>
</dbReference>